<reference evidence="3" key="1">
    <citation type="submission" date="2025-08" db="UniProtKB">
        <authorList>
            <consortium name="RefSeq"/>
        </authorList>
    </citation>
    <scope>IDENTIFICATION</scope>
</reference>
<dbReference type="Gene3D" id="2.30.30.240">
    <property type="entry name" value="PRC-barrel domain"/>
    <property type="match status" value="1"/>
</dbReference>
<protein>
    <submittedName>
        <fullName evidence="3">Uncharacterized protein LOC120274008</fullName>
    </submittedName>
</protein>
<dbReference type="Proteomes" id="UP001515500">
    <property type="component" value="Chromosome 12"/>
</dbReference>
<dbReference type="PANTHER" id="PTHR36740">
    <property type="entry name" value="PRC DOMAIN-CONTAINING PROTEIN"/>
    <property type="match status" value="1"/>
</dbReference>
<organism evidence="2 3">
    <name type="scientific">Dioscorea cayennensis subsp. rotundata</name>
    <name type="common">White Guinea yam</name>
    <name type="synonym">Dioscorea rotundata</name>
    <dbReference type="NCBI Taxonomy" id="55577"/>
    <lineage>
        <taxon>Eukaryota</taxon>
        <taxon>Viridiplantae</taxon>
        <taxon>Streptophyta</taxon>
        <taxon>Embryophyta</taxon>
        <taxon>Tracheophyta</taxon>
        <taxon>Spermatophyta</taxon>
        <taxon>Magnoliopsida</taxon>
        <taxon>Liliopsida</taxon>
        <taxon>Dioscoreales</taxon>
        <taxon>Dioscoreaceae</taxon>
        <taxon>Dioscorea</taxon>
    </lineage>
</organism>
<feature type="compositionally biased region" description="Basic and acidic residues" evidence="1">
    <location>
        <begin position="106"/>
        <end position="127"/>
    </location>
</feature>
<dbReference type="PANTHER" id="PTHR36740:SF1">
    <property type="entry name" value="PRC-BARREL DOMAIN-CONTAINING PROTEIN"/>
    <property type="match status" value="1"/>
</dbReference>
<dbReference type="RefSeq" id="XP_039136686.1">
    <property type="nucleotide sequence ID" value="XM_039280752.1"/>
</dbReference>
<dbReference type="InterPro" id="IPR011033">
    <property type="entry name" value="PRC_barrel-like_sf"/>
</dbReference>
<accession>A0AB40C9Y7</accession>
<evidence type="ECO:0000313" key="3">
    <source>
        <dbReference type="RefSeq" id="XP_039136686.1"/>
    </source>
</evidence>
<name>A0AB40C9Y7_DIOCR</name>
<proteinExistence type="predicted"/>
<sequence>MCDCASLSSPPPDVGARKSVLRHFSLIPGSRRYKLRFHSNPCKSIKLLKDLASGNQRFRITRGIPVRVCASSGESSHRRFEGDDGPVHAAAPLDDRLDFLGLKREVEKEESPSDGGEDVRETVEQTRPRRRVMKRSSLMAKQVISVRSARNLGFVSQLWVDTRSWVVVLLEARPNLLSGENDKFYLEDVYQVGDVVLVQDESWIENNELRMAKLDTLVGYRVITSNRLTLGKVRGYTFDINSGVVDSVELDSLGISIIPSSLVSTYCLFVEDVLEVVADTIVVNEDAVSRVQMLTKGFLDTPNAITSGNDLDEYSDTGKRRHRVVQSRQLKWTDSKHPKASNKMREFEDEWDLPMDY</sequence>
<gene>
    <name evidence="3" type="primary">LOC120274008</name>
</gene>
<dbReference type="GeneID" id="120274008"/>
<feature type="region of interest" description="Disordered" evidence="1">
    <location>
        <begin position="106"/>
        <end position="130"/>
    </location>
</feature>
<dbReference type="AlphaFoldDB" id="A0AB40C9Y7"/>
<dbReference type="SUPFAM" id="SSF50346">
    <property type="entry name" value="PRC-barrel domain"/>
    <property type="match status" value="2"/>
</dbReference>
<evidence type="ECO:0000256" key="1">
    <source>
        <dbReference type="SAM" id="MobiDB-lite"/>
    </source>
</evidence>
<keyword evidence="2" id="KW-1185">Reference proteome</keyword>
<evidence type="ECO:0000313" key="2">
    <source>
        <dbReference type="Proteomes" id="UP001515500"/>
    </source>
</evidence>